<name>A0A8S3D192_9BILA</name>
<evidence type="ECO:0000313" key="5">
    <source>
        <dbReference type="Proteomes" id="UP000681967"/>
    </source>
</evidence>
<dbReference type="PANTHER" id="PTHR46505">
    <property type="entry name" value="OXIDOREDUCTASE NAD-BINDING DOMAIN-CONTAINING PROTEIN 1"/>
    <property type="match status" value="1"/>
</dbReference>
<keyword evidence="2" id="KW-0520">NAD</keyword>
<dbReference type="Proteomes" id="UP000681967">
    <property type="component" value="Unassembled WGS sequence"/>
</dbReference>
<dbReference type="Pfam" id="PF08030">
    <property type="entry name" value="NAD_binding_6"/>
    <property type="match status" value="1"/>
</dbReference>
<dbReference type="AlphaFoldDB" id="A0A8S3D192"/>
<dbReference type="InterPro" id="IPR039261">
    <property type="entry name" value="FNR_nucleotide-bd"/>
</dbReference>
<feature type="non-terminal residue" evidence="4">
    <location>
        <position position="1"/>
    </location>
</feature>
<dbReference type="InterPro" id="IPR013121">
    <property type="entry name" value="Fe_red_NAD-bd_6"/>
</dbReference>
<protein>
    <recommendedName>
        <fullName evidence="3">Ferric reductase NAD binding domain-containing protein</fullName>
    </recommendedName>
</protein>
<evidence type="ECO:0000256" key="1">
    <source>
        <dbReference type="ARBA" id="ARBA00023002"/>
    </source>
</evidence>
<evidence type="ECO:0000259" key="3">
    <source>
        <dbReference type="Pfam" id="PF08030"/>
    </source>
</evidence>
<dbReference type="SUPFAM" id="SSF52343">
    <property type="entry name" value="Ferredoxin reductase-like, C-terminal NADP-linked domain"/>
    <property type="match status" value="1"/>
</dbReference>
<keyword evidence="1" id="KW-0560">Oxidoreductase</keyword>
<dbReference type="GO" id="GO:0005739">
    <property type="term" value="C:mitochondrion"/>
    <property type="evidence" value="ECO:0007669"/>
    <property type="project" value="TreeGrafter"/>
</dbReference>
<evidence type="ECO:0000256" key="2">
    <source>
        <dbReference type="ARBA" id="ARBA00023027"/>
    </source>
</evidence>
<gene>
    <name evidence="4" type="ORF">BYL167_LOCUS54174</name>
</gene>
<dbReference type="EMBL" id="CAJOBH010188178">
    <property type="protein sequence ID" value="CAF4957394.1"/>
    <property type="molecule type" value="Genomic_DNA"/>
</dbReference>
<sequence>GEFFYQSSTTNNDSILLICAGIGANPIVSILRHIVDLYASDNIQIIPHRIVFFYTAATKKDLVFRDSIDLSCEPMIKNNMLRSNYFVTREINDDIKINNRHINTTDLQDAIQWLENLIIPKLCDDKSIDSHPYYAKLTKTIDIQKQQ</sequence>
<dbReference type="InterPro" id="IPR052128">
    <property type="entry name" value="Oxidoreductase_NAD-binding"/>
</dbReference>
<dbReference type="GO" id="GO:0016491">
    <property type="term" value="F:oxidoreductase activity"/>
    <property type="evidence" value="ECO:0007669"/>
    <property type="project" value="UniProtKB-KW"/>
</dbReference>
<dbReference type="Gene3D" id="3.40.50.80">
    <property type="entry name" value="Nucleotide-binding domain of ferredoxin-NADP reductase (FNR) module"/>
    <property type="match status" value="1"/>
</dbReference>
<accession>A0A8S3D192</accession>
<reference evidence="4" key="1">
    <citation type="submission" date="2021-02" db="EMBL/GenBank/DDBJ databases">
        <authorList>
            <person name="Nowell W R."/>
        </authorList>
    </citation>
    <scope>NUCLEOTIDE SEQUENCE</scope>
</reference>
<evidence type="ECO:0000313" key="4">
    <source>
        <dbReference type="EMBL" id="CAF4957394.1"/>
    </source>
</evidence>
<dbReference type="PANTHER" id="PTHR46505:SF1">
    <property type="entry name" value="OXIDOREDUCTASE NAD-BINDING DOMAIN-CONTAINING PROTEIN 1"/>
    <property type="match status" value="1"/>
</dbReference>
<comment type="caution">
    <text evidence="4">The sequence shown here is derived from an EMBL/GenBank/DDBJ whole genome shotgun (WGS) entry which is preliminary data.</text>
</comment>
<feature type="domain" description="Ferric reductase NAD binding" evidence="3">
    <location>
        <begin position="13"/>
        <end position="95"/>
    </location>
</feature>
<organism evidence="4 5">
    <name type="scientific">Rotaria magnacalcarata</name>
    <dbReference type="NCBI Taxonomy" id="392030"/>
    <lineage>
        <taxon>Eukaryota</taxon>
        <taxon>Metazoa</taxon>
        <taxon>Spiralia</taxon>
        <taxon>Gnathifera</taxon>
        <taxon>Rotifera</taxon>
        <taxon>Eurotatoria</taxon>
        <taxon>Bdelloidea</taxon>
        <taxon>Philodinida</taxon>
        <taxon>Philodinidae</taxon>
        <taxon>Rotaria</taxon>
    </lineage>
</organism>
<proteinExistence type="predicted"/>